<proteinExistence type="predicted"/>
<evidence type="ECO:0000256" key="1">
    <source>
        <dbReference type="SAM" id="MobiDB-lite"/>
    </source>
</evidence>
<sequence>MVLNRRNSRSRGKCIKHFHCFLFPAFSYLSKKVESQDCTEFLATYRSKVEVNLMMVCLPLSHTNEDVAVKIPKYRCLLMTKLKSCQRRRQQTFSKQNNKKKSNADKVFHGLSSPQ</sequence>
<dbReference type="EMBL" id="HBUF01060839">
    <property type="protein sequence ID" value="CAG6625756.1"/>
    <property type="molecule type" value="Transcribed_RNA"/>
</dbReference>
<evidence type="ECO:0000313" key="2">
    <source>
        <dbReference type="EMBL" id="CAG6625756.1"/>
    </source>
</evidence>
<organism evidence="2">
    <name type="scientific">Cacopsylla melanoneura</name>
    <dbReference type="NCBI Taxonomy" id="428564"/>
    <lineage>
        <taxon>Eukaryota</taxon>
        <taxon>Metazoa</taxon>
        <taxon>Ecdysozoa</taxon>
        <taxon>Arthropoda</taxon>
        <taxon>Hexapoda</taxon>
        <taxon>Insecta</taxon>
        <taxon>Pterygota</taxon>
        <taxon>Neoptera</taxon>
        <taxon>Paraneoptera</taxon>
        <taxon>Hemiptera</taxon>
        <taxon>Sternorrhyncha</taxon>
        <taxon>Psylloidea</taxon>
        <taxon>Psyllidae</taxon>
        <taxon>Psyllinae</taxon>
        <taxon>Cacopsylla</taxon>
    </lineage>
</organism>
<feature type="region of interest" description="Disordered" evidence="1">
    <location>
        <begin position="88"/>
        <end position="115"/>
    </location>
</feature>
<protein>
    <submittedName>
        <fullName evidence="2">Uncharacterized protein</fullName>
    </submittedName>
</protein>
<name>A0A8D8Q5X3_9HEMI</name>
<reference evidence="2" key="1">
    <citation type="submission" date="2021-05" db="EMBL/GenBank/DDBJ databases">
        <authorList>
            <person name="Alioto T."/>
            <person name="Alioto T."/>
            <person name="Gomez Garrido J."/>
        </authorList>
    </citation>
    <scope>NUCLEOTIDE SEQUENCE</scope>
</reference>
<accession>A0A8D8Q5X3</accession>
<dbReference type="AlphaFoldDB" id="A0A8D8Q5X3"/>